<comment type="caution">
    <text evidence="4">The sequence shown here is derived from an EMBL/GenBank/DDBJ whole genome shotgun (WGS) entry which is preliminary data.</text>
</comment>
<name>A0A9P5MQE1_9AGAM</name>
<comment type="function">
    <text evidence="1">Essential component of the TIM23 complex, a complex that mediates the translocation of transit peptide-containing proteins across the mitochondrial inner membrane.</text>
</comment>
<reference evidence="4" key="1">
    <citation type="submission" date="2019-10" db="EMBL/GenBank/DDBJ databases">
        <authorList>
            <consortium name="DOE Joint Genome Institute"/>
            <person name="Kuo A."/>
            <person name="Miyauchi S."/>
            <person name="Kiss E."/>
            <person name="Drula E."/>
            <person name="Kohler A."/>
            <person name="Sanchez-Garcia M."/>
            <person name="Andreopoulos B."/>
            <person name="Barry K.W."/>
            <person name="Bonito G."/>
            <person name="Buee M."/>
            <person name="Carver A."/>
            <person name="Chen C."/>
            <person name="Cichocki N."/>
            <person name="Clum A."/>
            <person name="Culley D."/>
            <person name="Crous P.W."/>
            <person name="Fauchery L."/>
            <person name="Girlanda M."/>
            <person name="Hayes R."/>
            <person name="Keri Z."/>
            <person name="LaButti K."/>
            <person name="Lipzen A."/>
            <person name="Lombard V."/>
            <person name="Magnuson J."/>
            <person name="Maillard F."/>
            <person name="Morin E."/>
            <person name="Murat C."/>
            <person name="Nolan M."/>
            <person name="Ohm R."/>
            <person name="Pangilinan J."/>
            <person name="Pereira M."/>
            <person name="Perotto S."/>
            <person name="Peter M."/>
            <person name="Riley R."/>
            <person name="Sitrit Y."/>
            <person name="Stielow B."/>
            <person name="Szollosi G."/>
            <person name="Zifcakova L."/>
            <person name="Stursova M."/>
            <person name="Spatafora J.W."/>
            <person name="Tedersoo L."/>
            <person name="Vaario L.-M."/>
            <person name="Yamada A."/>
            <person name="Yan M."/>
            <person name="Wang P."/>
            <person name="Xu J."/>
            <person name="Bruns T."/>
            <person name="Baldrian P."/>
            <person name="Vilgalys R."/>
            <person name="Henrissat B."/>
            <person name="Grigoriev I.V."/>
            <person name="Hibbett D."/>
            <person name="Nagy L.G."/>
            <person name="Martin F.M."/>
        </authorList>
    </citation>
    <scope>NUCLEOTIDE SEQUENCE</scope>
    <source>
        <strain evidence="4">Prilba</strain>
    </source>
</reference>
<proteinExistence type="inferred from homology"/>
<dbReference type="InterPro" id="IPR050365">
    <property type="entry name" value="TIM50"/>
</dbReference>
<keyword evidence="1" id="KW-0811">Translocation</keyword>
<evidence type="ECO:0000256" key="1">
    <source>
        <dbReference type="RuleBase" id="RU365079"/>
    </source>
</evidence>
<dbReference type="EMBL" id="WHVB01000031">
    <property type="protein sequence ID" value="KAF8468567.1"/>
    <property type="molecule type" value="Genomic_DNA"/>
</dbReference>
<feature type="compositionally biased region" description="Gly residues" evidence="2">
    <location>
        <begin position="406"/>
        <end position="417"/>
    </location>
</feature>
<keyword evidence="1" id="KW-0496">Mitochondrion</keyword>
<sequence length="454" mass="49918">MAFFFNHQSLLEYYYARGLFAPLPLFTPAEYHDETHIPYYHYPQIPHDPYPSHGSSFSSLPSSSSPPHGHSQSTAPRARPTTPPPSPPPPTRPSPSYLEFSSTPSITSSEPTRKLLVLDLNGTLLLRSPRPPKSSRGKYQPHPAPRRVMRRPYLTALRAYLFAPQTRAWLDVMVWSSAQPHSVEDMVLHALGDDRERLIALWARDTLGLPEDHYHRKVQTIKDLEKPWAALTPQQPRPASRTLARFAVAPKHQSSSSKSPGHSAATTLLLDDSHAKAALQPYNHLCVPEYTREQRNTDLAVLQLPQHAEQQHSTSPQEEGSAPATDAHAASSPHVPTENVRKRKRKKAQRQQPTAPVLPTAADGSPATLDETLLAVIGILHAARLQSSIAGWLRAGALFLPPSERSGGGGGDGGSGGSDAKPWFDDPALVRAWASRGREAMQELDLKVEHGVEP</sequence>
<comment type="subunit">
    <text evidence="1">Component of the TIM23 complex.</text>
</comment>
<keyword evidence="5" id="KW-1185">Reference proteome</keyword>
<keyword evidence="1" id="KW-0809">Transit peptide</keyword>
<dbReference type="Gene3D" id="3.40.50.1000">
    <property type="entry name" value="HAD superfamily/HAD-like"/>
    <property type="match status" value="1"/>
</dbReference>
<reference evidence="4" key="2">
    <citation type="journal article" date="2020" name="Nat. Commun.">
        <title>Large-scale genome sequencing of mycorrhizal fungi provides insights into the early evolution of symbiotic traits.</title>
        <authorList>
            <person name="Miyauchi S."/>
            <person name="Kiss E."/>
            <person name="Kuo A."/>
            <person name="Drula E."/>
            <person name="Kohler A."/>
            <person name="Sanchez-Garcia M."/>
            <person name="Morin E."/>
            <person name="Andreopoulos B."/>
            <person name="Barry K.W."/>
            <person name="Bonito G."/>
            <person name="Buee M."/>
            <person name="Carver A."/>
            <person name="Chen C."/>
            <person name="Cichocki N."/>
            <person name="Clum A."/>
            <person name="Culley D."/>
            <person name="Crous P.W."/>
            <person name="Fauchery L."/>
            <person name="Girlanda M."/>
            <person name="Hayes R.D."/>
            <person name="Keri Z."/>
            <person name="LaButti K."/>
            <person name="Lipzen A."/>
            <person name="Lombard V."/>
            <person name="Magnuson J."/>
            <person name="Maillard F."/>
            <person name="Murat C."/>
            <person name="Nolan M."/>
            <person name="Ohm R.A."/>
            <person name="Pangilinan J."/>
            <person name="Pereira M.F."/>
            <person name="Perotto S."/>
            <person name="Peter M."/>
            <person name="Pfister S."/>
            <person name="Riley R."/>
            <person name="Sitrit Y."/>
            <person name="Stielow J.B."/>
            <person name="Szollosi G."/>
            <person name="Zifcakova L."/>
            <person name="Stursova M."/>
            <person name="Spatafora J.W."/>
            <person name="Tedersoo L."/>
            <person name="Vaario L.M."/>
            <person name="Yamada A."/>
            <person name="Yan M."/>
            <person name="Wang P."/>
            <person name="Xu J."/>
            <person name="Bruns T."/>
            <person name="Baldrian P."/>
            <person name="Vilgalys R."/>
            <person name="Dunand C."/>
            <person name="Henrissat B."/>
            <person name="Grigoriev I.V."/>
            <person name="Hibbett D."/>
            <person name="Nagy L.G."/>
            <person name="Martin F.M."/>
        </authorList>
    </citation>
    <scope>NUCLEOTIDE SEQUENCE</scope>
    <source>
        <strain evidence="4">Prilba</strain>
    </source>
</reference>
<feature type="domain" description="FCP1 homology" evidence="3">
    <location>
        <begin position="109"/>
        <end position="311"/>
    </location>
</feature>
<evidence type="ECO:0000313" key="4">
    <source>
        <dbReference type="EMBL" id="KAF8468567.1"/>
    </source>
</evidence>
<evidence type="ECO:0000259" key="3">
    <source>
        <dbReference type="PROSITE" id="PS50969"/>
    </source>
</evidence>
<keyword evidence="1" id="KW-0653">Protein transport</keyword>
<dbReference type="PANTHER" id="PTHR12210">
    <property type="entry name" value="DULLARD PROTEIN PHOSPHATASE"/>
    <property type="match status" value="1"/>
</dbReference>
<feature type="region of interest" description="Disordered" evidence="2">
    <location>
        <begin position="51"/>
        <end position="113"/>
    </location>
</feature>
<dbReference type="GO" id="GO:0005744">
    <property type="term" value="C:TIM23 mitochondrial import inner membrane translocase complex"/>
    <property type="evidence" value="ECO:0007669"/>
    <property type="project" value="UniProtKB-UniRule"/>
</dbReference>
<evidence type="ECO:0000313" key="5">
    <source>
        <dbReference type="Proteomes" id="UP000759537"/>
    </source>
</evidence>
<dbReference type="SMART" id="SM00577">
    <property type="entry name" value="CPDc"/>
    <property type="match status" value="1"/>
</dbReference>
<organism evidence="4 5">
    <name type="scientific">Russula ochroleuca</name>
    <dbReference type="NCBI Taxonomy" id="152965"/>
    <lineage>
        <taxon>Eukaryota</taxon>
        <taxon>Fungi</taxon>
        <taxon>Dikarya</taxon>
        <taxon>Basidiomycota</taxon>
        <taxon>Agaricomycotina</taxon>
        <taxon>Agaricomycetes</taxon>
        <taxon>Russulales</taxon>
        <taxon>Russulaceae</taxon>
        <taxon>Russula</taxon>
    </lineage>
</organism>
<dbReference type="InterPro" id="IPR036412">
    <property type="entry name" value="HAD-like_sf"/>
</dbReference>
<protein>
    <recommendedName>
        <fullName evidence="1">Mitochondrial import inner membrane translocase subunit TIM50</fullName>
    </recommendedName>
</protein>
<feature type="region of interest" description="Disordered" evidence="2">
    <location>
        <begin position="126"/>
        <end position="146"/>
    </location>
</feature>
<keyword evidence="1" id="KW-0813">Transport</keyword>
<dbReference type="Pfam" id="PF03031">
    <property type="entry name" value="NIF"/>
    <property type="match status" value="1"/>
</dbReference>
<dbReference type="PROSITE" id="PS50969">
    <property type="entry name" value="FCP1"/>
    <property type="match status" value="1"/>
</dbReference>
<feature type="compositionally biased region" description="Low complexity" evidence="2">
    <location>
        <begin position="51"/>
        <end position="80"/>
    </location>
</feature>
<dbReference type="SUPFAM" id="SSF56784">
    <property type="entry name" value="HAD-like"/>
    <property type="match status" value="1"/>
</dbReference>
<dbReference type="AlphaFoldDB" id="A0A9P5MQE1"/>
<dbReference type="InterPro" id="IPR023214">
    <property type="entry name" value="HAD_sf"/>
</dbReference>
<comment type="similarity">
    <text evidence="1">Belongs to the TIM50 family.</text>
</comment>
<feature type="compositionally biased region" description="Low complexity" evidence="2">
    <location>
        <begin position="101"/>
        <end position="113"/>
    </location>
</feature>
<dbReference type="InterPro" id="IPR004274">
    <property type="entry name" value="FCP1_dom"/>
</dbReference>
<dbReference type="GO" id="GO:0015031">
    <property type="term" value="P:protein transport"/>
    <property type="evidence" value="ECO:0007669"/>
    <property type="project" value="UniProtKB-KW"/>
</dbReference>
<gene>
    <name evidence="4" type="ORF">DFH94DRAFT_638336</name>
</gene>
<feature type="compositionally biased region" description="Pro residues" evidence="2">
    <location>
        <begin position="81"/>
        <end position="93"/>
    </location>
</feature>
<dbReference type="OrthoDB" id="1711508at2759"/>
<feature type="region of interest" description="Disordered" evidence="2">
    <location>
        <begin position="306"/>
        <end position="365"/>
    </location>
</feature>
<accession>A0A9P5MQE1</accession>
<comment type="subcellular location">
    <subcellularLocation>
        <location evidence="1">Mitochondrion inner membrane</location>
        <topology evidence="1">Single-pass membrane protein</topology>
    </subcellularLocation>
</comment>
<evidence type="ECO:0000256" key="2">
    <source>
        <dbReference type="SAM" id="MobiDB-lite"/>
    </source>
</evidence>
<feature type="region of interest" description="Disordered" evidence="2">
    <location>
        <begin position="404"/>
        <end position="424"/>
    </location>
</feature>
<dbReference type="Proteomes" id="UP000759537">
    <property type="component" value="Unassembled WGS sequence"/>
</dbReference>